<protein>
    <submittedName>
        <fullName evidence="1">Uncharacterized protein</fullName>
    </submittedName>
</protein>
<proteinExistence type="predicted"/>
<evidence type="ECO:0000313" key="1">
    <source>
        <dbReference type="EMBL" id="KAK7966521.1"/>
    </source>
</evidence>
<gene>
    <name evidence="1" type="ORF">PG986_000798</name>
</gene>
<comment type="caution">
    <text evidence="1">The sequence shown here is derived from an EMBL/GenBank/DDBJ whole genome shotgun (WGS) entry which is preliminary data.</text>
</comment>
<sequence>MGVPGNINKVGVSGHSGPRRRPPPAPQILAWAVLVAFGCVARWRGSTYLPIGIALLPLPGWLYQSRGIGVSKFPKLAGPSTSGCRSKAWPGATYLTDLIAVRLLQPGRSQVKDGMSFLTSGDERPDQRHRTLYWYFPSPD</sequence>
<evidence type="ECO:0000313" key="2">
    <source>
        <dbReference type="Proteomes" id="UP001391051"/>
    </source>
</evidence>
<dbReference type="RefSeq" id="XP_066705913.1">
    <property type="nucleotide sequence ID" value="XM_066837020.1"/>
</dbReference>
<reference evidence="1 2" key="1">
    <citation type="submission" date="2023-01" db="EMBL/GenBank/DDBJ databases">
        <title>Analysis of 21 Apiospora genomes using comparative genomics revels a genus with tremendous synthesis potential of carbohydrate active enzymes and secondary metabolites.</title>
        <authorList>
            <person name="Sorensen T."/>
        </authorList>
    </citation>
    <scope>NUCLEOTIDE SEQUENCE [LARGE SCALE GENOMIC DNA]</scope>
    <source>
        <strain evidence="1 2">CBS 24483</strain>
    </source>
</reference>
<name>A0ABR1QUZ7_9PEZI</name>
<dbReference type="EMBL" id="JAQQWE010000001">
    <property type="protein sequence ID" value="KAK7966521.1"/>
    <property type="molecule type" value="Genomic_DNA"/>
</dbReference>
<organism evidence="1 2">
    <name type="scientific">Apiospora aurea</name>
    <dbReference type="NCBI Taxonomy" id="335848"/>
    <lineage>
        <taxon>Eukaryota</taxon>
        <taxon>Fungi</taxon>
        <taxon>Dikarya</taxon>
        <taxon>Ascomycota</taxon>
        <taxon>Pezizomycotina</taxon>
        <taxon>Sordariomycetes</taxon>
        <taxon>Xylariomycetidae</taxon>
        <taxon>Amphisphaeriales</taxon>
        <taxon>Apiosporaceae</taxon>
        <taxon>Apiospora</taxon>
    </lineage>
</organism>
<keyword evidence="2" id="KW-1185">Reference proteome</keyword>
<dbReference type="GeneID" id="92070082"/>
<accession>A0ABR1QUZ7</accession>
<dbReference type="Proteomes" id="UP001391051">
    <property type="component" value="Unassembled WGS sequence"/>
</dbReference>